<dbReference type="EMBL" id="CAJNBJ010000017">
    <property type="protein sequence ID" value="CAE6766619.1"/>
    <property type="molecule type" value="Genomic_DNA"/>
</dbReference>
<proteinExistence type="predicted"/>
<evidence type="ECO:0000313" key="2">
    <source>
        <dbReference type="Proteomes" id="UP000675880"/>
    </source>
</evidence>
<protein>
    <submittedName>
        <fullName evidence="1">Uncharacterized protein</fullName>
    </submittedName>
</protein>
<gene>
    <name evidence="1" type="ORF">NSPZN2_40073</name>
</gene>
<organism evidence="1 2">
    <name type="scientific">Nitrospira defluvii</name>
    <dbReference type="NCBI Taxonomy" id="330214"/>
    <lineage>
        <taxon>Bacteria</taxon>
        <taxon>Pseudomonadati</taxon>
        <taxon>Nitrospirota</taxon>
        <taxon>Nitrospiria</taxon>
        <taxon>Nitrospirales</taxon>
        <taxon>Nitrospiraceae</taxon>
        <taxon>Nitrospira</taxon>
    </lineage>
</organism>
<sequence>MIVGSKGQLEHPAAELLHKLIQPSDTWALAGVLTRLDGEVCSGYLRIARKLNGRILIGSYRRSWCNQRPAQTYERRSDFPDGKRHQYPMCRPDRPCINHLP</sequence>
<name>A0ABN7LU97_9BACT</name>
<evidence type="ECO:0000313" key="1">
    <source>
        <dbReference type="EMBL" id="CAE6766619.1"/>
    </source>
</evidence>
<dbReference type="Proteomes" id="UP000675880">
    <property type="component" value="Unassembled WGS sequence"/>
</dbReference>
<reference evidence="1 2" key="1">
    <citation type="submission" date="2021-02" db="EMBL/GenBank/DDBJ databases">
        <authorList>
            <person name="Han P."/>
        </authorList>
    </citation>
    <scope>NUCLEOTIDE SEQUENCE [LARGE SCALE GENOMIC DNA]</scope>
    <source>
        <strain evidence="1">Candidatus Nitrospira sp. ZN2</strain>
    </source>
</reference>
<keyword evidence="2" id="KW-1185">Reference proteome</keyword>
<accession>A0ABN7LU97</accession>
<comment type="caution">
    <text evidence="1">The sequence shown here is derived from an EMBL/GenBank/DDBJ whole genome shotgun (WGS) entry which is preliminary data.</text>
</comment>